<evidence type="ECO:0000256" key="5">
    <source>
        <dbReference type="ARBA" id="ARBA00023136"/>
    </source>
</evidence>
<keyword evidence="9" id="KW-1185">Reference proteome</keyword>
<keyword evidence="4 7" id="KW-1133">Transmembrane helix</keyword>
<feature type="compositionally biased region" description="Acidic residues" evidence="6">
    <location>
        <begin position="21"/>
        <end position="33"/>
    </location>
</feature>
<protein>
    <recommendedName>
        <fullName evidence="10">Integral membrane protein</fullName>
    </recommendedName>
</protein>
<proteinExistence type="predicted"/>
<dbReference type="Proteomes" id="UP001501074">
    <property type="component" value="Unassembled WGS sequence"/>
</dbReference>
<feature type="transmembrane region" description="Helical" evidence="7">
    <location>
        <begin position="67"/>
        <end position="84"/>
    </location>
</feature>
<feature type="transmembrane region" description="Helical" evidence="7">
    <location>
        <begin position="207"/>
        <end position="230"/>
    </location>
</feature>
<feature type="transmembrane region" description="Helical" evidence="7">
    <location>
        <begin position="174"/>
        <end position="195"/>
    </location>
</feature>
<evidence type="ECO:0000313" key="9">
    <source>
        <dbReference type="Proteomes" id="UP001501074"/>
    </source>
</evidence>
<sequence>MSAPSGPPGGGANEFPPAGDDTGEEPAGTEDEAASPPAPGSSSGPALIGRIGALAGRASELSRRRSFRVAFGLLLVALAVWAVFSRREEVADAVTQLSPGWLAFAALATVLNVALAGMVWRTLLADLGSRLRLPVAARIFFVGQLGKYLPGSVWPVVMQTELGRDHHVPRRRTATATVVSMLLSVLSALLVVLIAVPFAPEALPDGFGWAVLLVVPLAVVLHPAVMGRLVDRALRIVSKEGLPERTSGRGTVVSTLWAIGSWVGAGLQVWALSVPLGADANVSTALLLIGGYALAWAVGFVVIIAPAGAGAREVALAAVLSTVLDDHGKVVVVVLISRVLFTAVDLLAAGTGILAARRHHPAAGSPEHPII</sequence>
<keyword evidence="5 7" id="KW-0472">Membrane</keyword>
<comment type="caution">
    <text evidence="8">The sequence shown here is derived from an EMBL/GenBank/DDBJ whole genome shotgun (WGS) entry which is preliminary data.</text>
</comment>
<evidence type="ECO:0000313" key="8">
    <source>
        <dbReference type="EMBL" id="GAA3591481.1"/>
    </source>
</evidence>
<name>A0ABP6YWN4_9ACTN</name>
<reference evidence="9" key="1">
    <citation type="journal article" date="2019" name="Int. J. Syst. Evol. Microbiol.">
        <title>The Global Catalogue of Microorganisms (GCM) 10K type strain sequencing project: providing services to taxonomists for standard genome sequencing and annotation.</title>
        <authorList>
            <consortium name="The Broad Institute Genomics Platform"/>
            <consortium name="The Broad Institute Genome Sequencing Center for Infectious Disease"/>
            <person name="Wu L."/>
            <person name="Ma J."/>
        </authorList>
    </citation>
    <scope>NUCLEOTIDE SEQUENCE [LARGE SCALE GENOMIC DNA]</scope>
    <source>
        <strain evidence="9">JCM 16902</strain>
    </source>
</reference>
<gene>
    <name evidence="8" type="ORF">GCM10022223_02520</name>
</gene>
<evidence type="ECO:0000256" key="2">
    <source>
        <dbReference type="ARBA" id="ARBA00022475"/>
    </source>
</evidence>
<keyword evidence="3 7" id="KW-0812">Transmembrane</keyword>
<evidence type="ECO:0000256" key="1">
    <source>
        <dbReference type="ARBA" id="ARBA00004651"/>
    </source>
</evidence>
<dbReference type="Pfam" id="PF03706">
    <property type="entry name" value="LPG_synthase_TM"/>
    <property type="match status" value="1"/>
</dbReference>
<evidence type="ECO:0000256" key="3">
    <source>
        <dbReference type="ARBA" id="ARBA00022692"/>
    </source>
</evidence>
<feature type="transmembrane region" description="Helical" evidence="7">
    <location>
        <begin position="251"/>
        <end position="273"/>
    </location>
</feature>
<organism evidence="8 9">
    <name type="scientific">Kineosporia mesophila</name>
    <dbReference type="NCBI Taxonomy" id="566012"/>
    <lineage>
        <taxon>Bacteria</taxon>
        <taxon>Bacillati</taxon>
        <taxon>Actinomycetota</taxon>
        <taxon>Actinomycetes</taxon>
        <taxon>Kineosporiales</taxon>
        <taxon>Kineosporiaceae</taxon>
        <taxon>Kineosporia</taxon>
    </lineage>
</organism>
<evidence type="ECO:0000256" key="7">
    <source>
        <dbReference type="SAM" id="Phobius"/>
    </source>
</evidence>
<comment type="subcellular location">
    <subcellularLocation>
        <location evidence="1">Cell membrane</location>
        <topology evidence="1">Multi-pass membrane protein</topology>
    </subcellularLocation>
</comment>
<keyword evidence="2" id="KW-1003">Cell membrane</keyword>
<evidence type="ECO:0008006" key="10">
    <source>
        <dbReference type="Google" id="ProtNLM"/>
    </source>
</evidence>
<feature type="region of interest" description="Disordered" evidence="6">
    <location>
        <begin position="1"/>
        <end position="45"/>
    </location>
</feature>
<accession>A0ABP6YWN4</accession>
<evidence type="ECO:0000256" key="6">
    <source>
        <dbReference type="SAM" id="MobiDB-lite"/>
    </source>
</evidence>
<evidence type="ECO:0000256" key="4">
    <source>
        <dbReference type="ARBA" id="ARBA00022989"/>
    </source>
</evidence>
<dbReference type="RefSeq" id="WP_231484891.1">
    <property type="nucleotide sequence ID" value="NZ_BAAAZO010000001.1"/>
</dbReference>
<feature type="transmembrane region" description="Helical" evidence="7">
    <location>
        <begin position="104"/>
        <end position="124"/>
    </location>
</feature>
<feature type="transmembrane region" description="Helical" evidence="7">
    <location>
        <begin position="285"/>
        <end position="309"/>
    </location>
</feature>
<dbReference type="InterPro" id="IPR022791">
    <property type="entry name" value="L-PG_synthase/AglD"/>
</dbReference>
<dbReference type="EMBL" id="BAAAZO010000001">
    <property type="protein sequence ID" value="GAA3591481.1"/>
    <property type="molecule type" value="Genomic_DNA"/>
</dbReference>